<comment type="caution">
    <text evidence="2">The sequence shown here is derived from an EMBL/GenBank/DDBJ whole genome shotgun (WGS) entry which is preliminary data.</text>
</comment>
<dbReference type="EMBL" id="JAJTWT010000016">
    <property type="protein sequence ID" value="MCE4540410.1"/>
    <property type="molecule type" value="Genomic_DNA"/>
</dbReference>
<dbReference type="PANTHER" id="PTHR42681">
    <property type="entry name" value="MALONYL-COA-ACYL CARRIER PROTEIN TRANSACYLASE, MITOCHONDRIAL"/>
    <property type="match status" value="1"/>
</dbReference>
<keyword evidence="3" id="KW-1185">Reference proteome</keyword>
<dbReference type="Gene3D" id="3.40.366.10">
    <property type="entry name" value="Malonyl-Coenzyme A Acyl Carrier Protein, domain 2"/>
    <property type="match status" value="1"/>
</dbReference>
<sequence length="303" mass="31318">MGLGLLFPGQGAQHAQMLPWLEGQPEARPALDALARHLGADWRDRLRDPAWRHANAVAQPLLTGIGIAAWQAVAPGLPQPAAVAGYSVGELAAFAAAGVFDADTALNLAAARAQAMDAAAAGRDTGLMGVQGPQARRLAEAAAPLSVAIRIHEEHVIVGGAGPALSAQAETWTALGLRCTRLPIGLASHTPAMAPAARAFAACLQTASLHGASLPVACDFSGTATRNAAALAAALAGQVDHTVRWDECMDSLAERGLRCVLEVGPGTALSAMWRQRHPGIPVRGIEEFQAPQGVRRWVEGQLG</sequence>
<dbReference type="PANTHER" id="PTHR42681:SF6">
    <property type="entry name" value="BLL0263 PROTEIN"/>
    <property type="match status" value="1"/>
</dbReference>
<dbReference type="InterPro" id="IPR001227">
    <property type="entry name" value="Ac_transferase_dom_sf"/>
</dbReference>
<evidence type="ECO:0000313" key="3">
    <source>
        <dbReference type="Proteomes" id="UP001201463"/>
    </source>
</evidence>
<dbReference type="InterPro" id="IPR016035">
    <property type="entry name" value="Acyl_Trfase/lysoPLipase"/>
</dbReference>
<accession>A0ABS8XL39</accession>
<evidence type="ECO:0000259" key="1">
    <source>
        <dbReference type="SMART" id="SM00827"/>
    </source>
</evidence>
<dbReference type="Gene3D" id="3.30.70.250">
    <property type="entry name" value="Malonyl-CoA ACP transacylase, ACP-binding"/>
    <property type="match status" value="1"/>
</dbReference>
<dbReference type="Proteomes" id="UP001201463">
    <property type="component" value="Unassembled WGS sequence"/>
</dbReference>
<keyword evidence="2" id="KW-0012">Acyltransferase</keyword>
<dbReference type="SMART" id="SM00827">
    <property type="entry name" value="PKS_AT"/>
    <property type="match status" value="1"/>
</dbReference>
<dbReference type="GO" id="GO:0016746">
    <property type="term" value="F:acyltransferase activity"/>
    <property type="evidence" value="ECO:0007669"/>
    <property type="project" value="UniProtKB-KW"/>
</dbReference>
<protein>
    <submittedName>
        <fullName evidence="2">Acyltransferase domain-containing protein</fullName>
    </submittedName>
</protein>
<name>A0ABS8XL39_9BURK</name>
<dbReference type="Pfam" id="PF00698">
    <property type="entry name" value="Acyl_transf_1"/>
    <property type="match status" value="1"/>
</dbReference>
<dbReference type="InterPro" id="IPR014043">
    <property type="entry name" value="Acyl_transferase_dom"/>
</dbReference>
<keyword evidence="2" id="KW-0808">Transferase</keyword>
<proteinExistence type="predicted"/>
<organism evidence="2 3">
    <name type="scientific">Pelomonas caseinilytica</name>
    <dbReference type="NCBI Taxonomy" id="2906763"/>
    <lineage>
        <taxon>Bacteria</taxon>
        <taxon>Pseudomonadati</taxon>
        <taxon>Pseudomonadota</taxon>
        <taxon>Betaproteobacteria</taxon>
        <taxon>Burkholderiales</taxon>
        <taxon>Sphaerotilaceae</taxon>
        <taxon>Roseateles</taxon>
    </lineage>
</organism>
<feature type="domain" description="Malonyl-CoA:ACP transacylase (MAT)" evidence="1">
    <location>
        <begin position="6"/>
        <end position="297"/>
    </location>
</feature>
<reference evidence="2 3" key="1">
    <citation type="submission" date="2021-12" db="EMBL/GenBank/DDBJ databases">
        <title>Genome seq of p7.</title>
        <authorList>
            <person name="Seo T."/>
        </authorList>
    </citation>
    <scope>NUCLEOTIDE SEQUENCE [LARGE SCALE GENOMIC DNA]</scope>
    <source>
        <strain evidence="2 3">P7</strain>
    </source>
</reference>
<dbReference type="InterPro" id="IPR050858">
    <property type="entry name" value="Mal-CoA-ACP_Trans/PKS_FabD"/>
</dbReference>
<dbReference type="RefSeq" id="WP_233394923.1">
    <property type="nucleotide sequence ID" value="NZ_JAJTWT010000016.1"/>
</dbReference>
<dbReference type="SUPFAM" id="SSF52151">
    <property type="entry name" value="FabD/lysophospholipase-like"/>
    <property type="match status" value="1"/>
</dbReference>
<evidence type="ECO:0000313" key="2">
    <source>
        <dbReference type="EMBL" id="MCE4540410.1"/>
    </source>
</evidence>
<gene>
    <name evidence="2" type="ORF">LXT12_24475</name>
</gene>